<name>A0A2R5EM45_9BACL</name>
<feature type="transmembrane region" description="Helical" evidence="1">
    <location>
        <begin position="139"/>
        <end position="159"/>
    </location>
</feature>
<proteinExistence type="predicted"/>
<dbReference type="Pfam" id="PF12730">
    <property type="entry name" value="ABC2_membrane_4"/>
    <property type="match status" value="1"/>
</dbReference>
<dbReference type="EMBL" id="BDQX01000036">
    <property type="protein sequence ID" value="GBG06038.1"/>
    <property type="molecule type" value="Genomic_DNA"/>
</dbReference>
<dbReference type="Proteomes" id="UP000245202">
    <property type="component" value="Unassembled WGS sequence"/>
</dbReference>
<keyword evidence="1" id="KW-0812">Transmembrane</keyword>
<keyword evidence="1" id="KW-1133">Transmembrane helix</keyword>
<comment type="caution">
    <text evidence="2">The sequence shown here is derived from an EMBL/GenBank/DDBJ whole genome shotgun (WGS) entry which is preliminary data.</text>
</comment>
<accession>A0A2R5EM45</accession>
<evidence type="ECO:0000256" key="1">
    <source>
        <dbReference type="SAM" id="Phobius"/>
    </source>
</evidence>
<organism evidence="2 3">
    <name type="scientific">Paenibacillus agaridevorans</name>
    <dbReference type="NCBI Taxonomy" id="171404"/>
    <lineage>
        <taxon>Bacteria</taxon>
        <taxon>Bacillati</taxon>
        <taxon>Bacillota</taxon>
        <taxon>Bacilli</taxon>
        <taxon>Bacillales</taxon>
        <taxon>Paenibacillaceae</taxon>
        <taxon>Paenibacillus</taxon>
    </lineage>
</organism>
<reference evidence="2 3" key="1">
    <citation type="submission" date="2017-08" db="EMBL/GenBank/DDBJ databases">
        <title>Substantial Increase in Enzyme Production by Combined Drug-Resistance Mutations in Paenibacillus agaridevorans.</title>
        <authorList>
            <person name="Tanaka Y."/>
            <person name="Funane K."/>
            <person name="Hosaka T."/>
            <person name="Shiwa Y."/>
            <person name="Fujita N."/>
            <person name="Miyazaki T."/>
            <person name="Yoshikawa H."/>
            <person name="Murakami K."/>
            <person name="Kasahara K."/>
            <person name="Inaoka T."/>
            <person name="Hiraga Y."/>
            <person name="Ochi K."/>
        </authorList>
    </citation>
    <scope>NUCLEOTIDE SEQUENCE [LARGE SCALE GENOMIC DNA]</scope>
    <source>
        <strain evidence="2 3">T-3040</strain>
    </source>
</reference>
<dbReference type="PANTHER" id="PTHR37305:SF1">
    <property type="entry name" value="MEMBRANE PROTEIN"/>
    <property type="match status" value="1"/>
</dbReference>
<feature type="transmembrane region" description="Helical" evidence="1">
    <location>
        <begin position="100"/>
        <end position="127"/>
    </location>
</feature>
<dbReference type="PANTHER" id="PTHR37305">
    <property type="entry name" value="INTEGRAL MEMBRANE PROTEIN-RELATED"/>
    <property type="match status" value="1"/>
</dbReference>
<keyword evidence="1" id="KW-0472">Membrane</keyword>
<feature type="transmembrane region" description="Helical" evidence="1">
    <location>
        <begin position="219"/>
        <end position="239"/>
    </location>
</feature>
<sequence>MLNEWLKLFKRSSILVPYVILAAYAAIFGYAVFKMGSEFGSGAEFAALAIGMSSAGQVLPLLAIITMAGMVSKEYRMGTIKLLLIRAHSRNKILASKYTAALLFIISLILFTAVAVLVTGTVVYGWGGEAAHWNEIGRSMLFMFIYTTVYVTLTFMIDILTKSSGVTVGIALFCVMMGGLATLLLSKYSFAKFILFANTDLSQFNAGNEPMIPGMTLPFSVSVLIVYVALFLLASFVTFRKRDVS</sequence>
<evidence type="ECO:0000313" key="2">
    <source>
        <dbReference type="EMBL" id="GBG06038.1"/>
    </source>
</evidence>
<feature type="transmembrane region" description="Helical" evidence="1">
    <location>
        <begin position="12"/>
        <end position="33"/>
    </location>
</feature>
<protein>
    <submittedName>
        <fullName evidence="2">ABC transporter permease</fullName>
    </submittedName>
</protein>
<gene>
    <name evidence="2" type="ORF">PAT3040_00531</name>
</gene>
<evidence type="ECO:0000313" key="3">
    <source>
        <dbReference type="Proteomes" id="UP000245202"/>
    </source>
</evidence>
<dbReference type="AlphaFoldDB" id="A0A2R5EM45"/>
<feature type="transmembrane region" description="Helical" evidence="1">
    <location>
        <begin position="166"/>
        <end position="185"/>
    </location>
</feature>
<keyword evidence="3" id="KW-1185">Reference proteome</keyword>
<feature type="transmembrane region" description="Helical" evidence="1">
    <location>
        <begin position="45"/>
        <end position="71"/>
    </location>
</feature>